<evidence type="ECO:0000313" key="1">
    <source>
        <dbReference type="EMBL" id="MDE1358710.1"/>
    </source>
</evidence>
<name>A0A9X4FH76_9VIBR</name>
<dbReference type="EMBL" id="JAKNAP010000082">
    <property type="protein sequence ID" value="MDE1358710.1"/>
    <property type="molecule type" value="Genomic_DNA"/>
</dbReference>
<evidence type="ECO:0000313" key="2">
    <source>
        <dbReference type="Proteomes" id="UP001140973"/>
    </source>
</evidence>
<sequence length="53" mass="6178">MKVTIKVNDKGEHYFEIPDEYLKELEWKDGDKVVWTKNDDGSFSLSKLDDTGL</sequence>
<gene>
    <name evidence="1" type="ORF">L9W73_15570</name>
</gene>
<dbReference type="Proteomes" id="UP001140973">
    <property type="component" value="Unassembled WGS sequence"/>
</dbReference>
<comment type="caution">
    <text evidence="1">The sequence shown here is derived from an EMBL/GenBank/DDBJ whole genome shotgun (WGS) entry which is preliminary data.</text>
</comment>
<accession>A0A9X4FH76</accession>
<dbReference type="RefSeq" id="WP_225459995.1">
    <property type="nucleotide sequence ID" value="NZ_JAKNAP010000082.1"/>
</dbReference>
<reference evidence="1" key="1">
    <citation type="submission" date="2022-02" db="EMBL/GenBank/DDBJ databases">
        <title>Emergence and expansion in Europe of a Vibrio aestuarianus clonal complex pathogenic for oysters.</title>
        <authorList>
            <person name="Mesnil A."/>
            <person name="Travers M.-A."/>
        </authorList>
    </citation>
    <scope>NUCLEOTIDE SEQUENCE</scope>
    <source>
        <strain evidence="1">151-ITT-15-cp-1</strain>
    </source>
</reference>
<organism evidence="1 2">
    <name type="scientific">Vibrio aestuarianus</name>
    <dbReference type="NCBI Taxonomy" id="28171"/>
    <lineage>
        <taxon>Bacteria</taxon>
        <taxon>Pseudomonadati</taxon>
        <taxon>Pseudomonadota</taxon>
        <taxon>Gammaproteobacteria</taxon>
        <taxon>Vibrionales</taxon>
        <taxon>Vibrionaceae</taxon>
        <taxon>Vibrio</taxon>
    </lineage>
</organism>
<protein>
    <submittedName>
        <fullName evidence="1">Uncharacterized protein</fullName>
    </submittedName>
</protein>
<proteinExistence type="predicted"/>
<dbReference type="AlphaFoldDB" id="A0A9X4FH76"/>